<dbReference type="InterPro" id="IPR029063">
    <property type="entry name" value="SAM-dependent_MTases_sf"/>
</dbReference>
<proteinExistence type="inferred from homology"/>
<sequence length="712" mass="81218">MQEQRSGAPWPSLTHKNKLKLKNMEKLKLHSPDFTQQNIAKLAELFPNCVTETREADGTLKQAIDFDQLRQELSTSVVEGPQERYQLNWPGKREALLTANAPIAKTLRPYREESVDFDSTQNLFIEGDNLDALKLLQETYLGKVKMIYIDPPYNTGKEFIYDDDFSEDTASYFQRSNQKDEAGQRMVANTETNGRFHSDWLSMMYPRLKLARNLLRDNGVIFISIDDNEQANLKRLCDEVFGEANFIASMIWEKGRKNDAKLVSVGHEYILIFAKSLDELRNRNVIWREEKPGAKEIWAEYLSLRNLHGSNDSLIEADLQAWFSALSKNHPSKKWSRYKRIDENGPWRDRDISWPGGGGPRYDVLHPRTGLPCKVPESGWRFEESTMKQQIKLGLVEFRDDHSQPPFRKAHIRPIPAEIAAEVDMNETEESEDEQLATQVRGTYFYKQSQVAVKFLRGLLGAKAFNNPKDHFELAKLISYVTADDSNAVVMDFFAGSASTAHAVFEANLSDGGRRHYVLVQIPEAVDVDKKDQKIAAKFCDDIDKPRNIAEISKERIRRAGQKIRQDNVGKEGIDNLDIGFRVLKIDSSNMKDVYYTPDAVQQSDLIDHVDNIREDRSAEDLLFQVLLDWGVDLTRPIAQETIAGKTVWFVDGNALAACFDADINEAFVKELAARHPLRVVFQDSGFAGDSVKINIEQIFKLISPTTEMKVL</sequence>
<reference evidence="8 9" key="1">
    <citation type="submission" date="2018-02" db="EMBL/GenBank/DDBJ databases">
        <title>Subsurface microbial communities from deep shales in Ohio and West Virginia, USA.</title>
        <authorList>
            <person name="Wrighton K."/>
        </authorList>
    </citation>
    <scope>NUCLEOTIDE SEQUENCE [LARGE SCALE GENOMIC DNA]</scope>
    <source>
        <strain evidence="8 9">OWC-G53F</strain>
    </source>
</reference>
<evidence type="ECO:0000259" key="7">
    <source>
        <dbReference type="Pfam" id="PF01555"/>
    </source>
</evidence>
<dbReference type="GO" id="GO:0008170">
    <property type="term" value="F:N-methyltransferase activity"/>
    <property type="evidence" value="ECO:0007669"/>
    <property type="project" value="InterPro"/>
</dbReference>
<evidence type="ECO:0000256" key="5">
    <source>
        <dbReference type="ARBA" id="ARBA00022691"/>
    </source>
</evidence>
<dbReference type="Proteomes" id="UP000238071">
    <property type="component" value="Unassembled WGS sequence"/>
</dbReference>
<keyword evidence="4 8" id="KW-0808">Transferase</keyword>
<dbReference type="InterPro" id="IPR002941">
    <property type="entry name" value="DNA_methylase_N4/N6"/>
</dbReference>
<gene>
    <name evidence="8" type="ORF">B0F88_10183</name>
</gene>
<dbReference type="PIRSF" id="PIRSF015855">
    <property type="entry name" value="TypeIII_Mtase_mKpnI"/>
    <property type="match status" value="1"/>
</dbReference>
<keyword evidence="5" id="KW-0949">S-adenosyl-L-methionine</keyword>
<protein>
    <recommendedName>
        <fullName evidence="2">site-specific DNA-methyltransferase (adenine-specific)</fullName>
        <ecNumber evidence="2">2.1.1.72</ecNumber>
    </recommendedName>
</protein>
<keyword evidence="3 8" id="KW-0489">Methyltransferase</keyword>
<evidence type="ECO:0000256" key="6">
    <source>
        <dbReference type="ARBA" id="ARBA00047942"/>
    </source>
</evidence>
<dbReference type="SUPFAM" id="SSF53335">
    <property type="entry name" value="S-adenosyl-L-methionine-dependent methyltransferases"/>
    <property type="match status" value="1"/>
</dbReference>
<evidence type="ECO:0000256" key="3">
    <source>
        <dbReference type="ARBA" id="ARBA00022603"/>
    </source>
</evidence>
<evidence type="ECO:0000313" key="9">
    <source>
        <dbReference type="Proteomes" id="UP000238071"/>
    </source>
</evidence>
<comment type="similarity">
    <text evidence="1">Belongs to the N(4)/N(6)-methyltransferase family.</text>
</comment>
<accession>A0A2S6H7V0</accession>
<dbReference type="InterPro" id="IPR002295">
    <property type="entry name" value="N4/N6-MTase_EcoPI_Mod-like"/>
</dbReference>
<name>A0A2S6H7V0_9GAMM</name>
<feature type="domain" description="DNA methylase N-4/N-6" evidence="7">
    <location>
        <begin position="144"/>
        <end position="508"/>
    </location>
</feature>
<dbReference type="GO" id="GO:0003677">
    <property type="term" value="F:DNA binding"/>
    <property type="evidence" value="ECO:0007669"/>
    <property type="project" value="InterPro"/>
</dbReference>
<keyword evidence="9" id="KW-1185">Reference proteome</keyword>
<comment type="catalytic activity">
    <reaction evidence="6">
        <text>a 2'-deoxyadenosine in DNA + S-adenosyl-L-methionine = an N(6)-methyl-2'-deoxyadenosine in DNA + S-adenosyl-L-homocysteine + H(+)</text>
        <dbReference type="Rhea" id="RHEA:15197"/>
        <dbReference type="Rhea" id="RHEA-COMP:12418"/>
        <dbReference type="Rhea" id="RHEA-COMP:12419"/>
        <dbReference type="ChEBI" id="CHEBI:15378"/>
        <dbReference type="ChEBI" id="CHEBI:57856"/>
        <dbReference type="ChEBI" id="CHEBI:59789"/>
        <dbReference type="ChEBI" id="CHEBI:90615"/>
        <dbReference type="ChEBI" id="CHEBI:90616"/>
        <dbReference type="EC" id="2.1.1.72"/>
    </reaction>
</comment>
<dbReference type="GO" id="GO:0032259">
    <property type="term" value="P:methylation"/>
    <property type="evidence" value="ECO:0007669"/>
    <property type="project" value="UniProtKB-KW"/>
</dbReference>
<evidence type="ECO:0000256" key="2">
    <source>
        <dbReference type="ARBA" id="ARBA00011900"/>
    </source>
</evidence>
<dbReference type="PROSITE" id="PS00092">
    <property type="entry name" value="N6_MTASE"/>
    <property type="match status" value="1"/>
</dbReference>
<dbReference type="Pfam" id="PF01555">
    <property type="entry name" value="N6_N4_Mtase"/>
    <property type="match status" value="1"/>
</dbReference>
<evidence type="ECO:0000256" key="4">
    <source>
        <dbReference type="ARBA" id="ARBA00022679"/>
    </source>
</evidence>
<evidence type="ECO:0000256" key="1">
    <source>
        <dbReference type="ARBA" id="ARBA00006594"/>
    </source>
</evidence>
<evidence type="ECO:0000313" key="8">
    <source>
        <dbReference type="EMBL" id="PPK73555.1"/>
    </source>
</evidence>
<dbReference type="Gene3D" id="3.40.50.150">
    <property type="entry name" value="Vaccinia Virus protein VP39"/>
    <property type="match status" value="1"/>
</dbReference>
<dbReference type="EC" id="2.1.1.72" evidence="2"/>
<dbReference type="InterPro" id="IPR002052">
    <property type="entry name" value="DNA_methylase_N6_adenine_CS"/>
</dbReference>
<dbReference type="GO" id="GO:0009007">
    <property type="term" value="F:site-specific DNA-methyltransferase (adenine-specific) activity"/>
    <property type="evidence" value="ECO:0007669"/>
    <property type="project" value="UniProtKB-EC"/>
</dbReference>
<dbReference type="AlphaFoldDB" id="A0A2S6H7V0"/>
<dbReference type="PRINTS" id="PR00506">
    <property type="entry name" value="D21N6MTFRASE"/>
</dbReference>
<comment type="caution">
    <text evidence="8">The sequence shown here is derived from an EMBL/GenBank/DDBJ whole genome shotgun (WGS) entry which is preliminary data.</text>
</comment>
<organism evidence="8 9">
    <name type="scientific">Methylobacter tundripaludum</name>
    <dbReference type="NCBI Taxonomy" id="173365"/>
    <lineage>
        <taxon>Bacteria</taxon>
        <taxon>Pseudomonadati</taxon>
        <taxon>Pseudomonadota</taxon>
        <taxon>Gammaproteobacteria</taxon>
        <taxon>Methylococcales</taxon>
        <taxon>Methylococcaceae</taxon>
        <taxon>Methylobacter</taxon>
    </lineage>
</organism>
<dbReference type="EMBL" id="PTIY01000001">
    <property type="protein sequence ID" value="PPK73555.1"/>
    <property type="molecule type" value="Genomic_DNA"/>
</dbReference>